<dbReference type="Gene3D" id="3.40.605.10">
    <property type="entry name" value="Aldehyde Dehydrogenase, Chain A, domain 1"/>
    <property type="match status" value="1"/>
</dbReference>
<dbReference type="FunFam" id="3.40.605.10:FF:000005">
    <property type="entry name" value="Succinate-semialdehyde dehydrogenase I"/>
    <property type="match status" value="1"/>
</dbReference>
<dbReference type="Proteomes" id="UP000219602">
    <property type="component" value="Chromosome 9"/>
</dbReference>
<dbReference type="GO" id="GO:0004777">
    <property type="term" value="F:succinate-semialdehyde dehydrogenase (NAD+) activity"/>
    <property type="evidence" value="ECO:0007669"/>
    <property type="project" value="UniProtKB-EC"/>
</dbReference>
<sequence length="488" mass="51664">MALHNNGLLQANSAFINGKWLQAKDDQLFDVLDPATWTPIAAVPDLTQAECIKAVQFADSALHKLSAMTGKHRGQLLREWFRLIMQAKDDLADIITAENGKTISEARGEVSYAADFVDWYAGAAPRVQGTVVESSDSTKRVLVIKQPVGVVGIITPWNFPAAMITRKVAAALAAGCSCVVKPAPETPLTALALASLAAQAGFPPGSFNIVTTKAHTIDIGRVLTQHPIIRKFSFTGSTAIGKLLASQCTTTMKRVSLELGGNAPFVIFDDADLEAAAEAIMASKFRLSGQTCVCTNRVYAQTGIYQELASILAAKVKSLILGPGGDANTTIGPLITKTAVARVEGHVKDAFSKGAKVIVGGRRAPSLGDAFFEPTLLVDVPADALCAQEETFGPVLPLFKFESDQDAINLANDTNFGLAGYFFTENVHKAWTVAEKMDVGMVGVNTGLISDVASPFGGVKESGQGREGSYLGVEEFLTVKSISFGIKA</sequence>
<dbReference type="InterPro" id="IPR016163">
    <property type="entry name" value="Ald_DH_C"/>
</dbReference>
<dbReference type="FunFam" id="3.40.309.10:FF:000004">
    <property type="entry name" value="Succinate-semialdehyde dehydrogenase I"/>
    <property type="match status" value="1"/>
</dbReference>
<evidence type="ECO:0000256" key="7">
    <source>
        <dbReference type="ARBA" id="ARBA00050387"/>
    </source>
</evidence>
<comment type="caution">
    <text evidence="13">The sequence shown here is derived from an EMBL/GenBank/DDBJ whole genome shotgun (WGS) entry which is preliminary data.</text>
</comment>
<reference evidence="13 14" key="2">
    <citation type="journal article" date="2017" name="Sci. Rep.">
        <title>A mobile pathogenicity chromosome in Fusarium oxysporum for infection of multiple cucurbit species.</title>
        <authorList>
            <person name="van Dam P."/>
            <person name="Fokkens L."/>
            <person name="Ayukawa Y."/>
            <person name="van der Gragt M."/>
            <person name="Ter Horst A."/>
            <person name="Brankovics B."/>
            <person name="Houterman P.M."/>
            <person name="Arie T."/>
            <person name="Rep M."/>
        </authorList>
    </citation>
    <scope>NUCLEOTIDE SEQUENCE [LARGE SCALE GENOMIC DNA]</scope>
    <source>
        <strain evidence="13 14">Forc016</strain>
    </source>
</reference>
<dbReference type="EC" id="1.2.1.24" evidence="3"/>
<protein>
    <recommendedName>
        <fullName evidence="4">Succinate-semialdehyde dehydrogenase, mitochondrial</fullName>
        <ecNumber evidence="9">1.2.1.16</ecNumber>
        <ecNumber evidence="3">1.2.1.24</ecNumber>
    </recommendedName>
    <alternativeName>
        <fullName evidence="6">NAD(+)-dependent succinic semialdehyde dehydrogenase</fullName>
    </alternativeName>
</protein>
<dbReference type="Pfam" id="PF00171">
    <property type="entry name" value="Aldedh"/>
    <property type="match status" value="1"/>
</dbReference>
<dbReference type="InterPro" id="IPR016160">
    <property type="entry name" value="Ald_DH_CS_CYS"/>
</dbReference>
<dbReference type="InterPro" id="IPR029510">
    <property type="entry name" value="Ald_DH_CS_GLU"/>
</dbReference>
<comment type="catalytic activity">
    <reaction evidence="8">
        <text>succinate semialdehyde + NAD(+) + H2O = succinate + NADH + 2 H(+)</text>
        <dbReference type="Rhea" id="RHEA:13217"/>
        <dbReference type="ChEBI" id="CHEBI:15377"/>
        <dbReference type="ChEBI" id="CHEBI:15378"/>
        <dbReference type="ChEBI" id="CHEBI:30031"/>
        <dbReference type="ChEBI" id="CHEBI:57540"/>
        <dbReference type="ChEBI" id="CHEBI:57706"/>
        <dbReference type="ChEBI" id="CHEBI:57945"/>
        <dbReference type="EC" id="1.2.1.16"/>
    </reaction>
</comment>
<reference evidence="13 14" key="1">
    <citation type="journal article" date="2016" name="Environ. Microbiol.">
        <title>Effector profiles distinguish formae speciales of Fusarium oxysporum.</title>
        <authorList>
            <person name="van Dam P."/>
            <person name="Fokkens L."/>
            <person name="Schmidt S.M."/>
            <person name="Linmans J.H."/>
            <person name="Kistler H.C."/>
            <person name="Ma L.J."/>
            <person name="Rep M."/>
        </authorList>
    </citation>
    <scope>NUCLEOTIDE SEQUENCE [LARGE SCALE GENOMIC DNA]</scope>
    <source>
        <strain evidence="13 14">Forc016</strain>
    </source>
</reference>
<evidence type="ECO:0000256" key="1">
    <source>
        <dbReference type="ARBA" id="ARBA00005176"/>
    </source>
</evidence>
<evidence type="ECO:0000256" key="11">
    <source>
        <dbReference type="RuleBase" id="RU003345"/>
    </source>
</evidence>
<dbReference type="EC" id="1.2.1.16" evidence="9"/>
<dbReference type="InterPro" id="IPR016162">
    <property type="entry name" value="Ald_DH_N"/>
</dbReference>
<organism evidence="13 14">
    <name type="scientific">Fusarium oxysporum f. sp. radicis-cucumerinum</name>
    <dbReference type="NCBI Taxonomy" id="327505"/>
    <lineage>
        <taxon>Eukaryota</taxon>
        <taxon>Fungi</taxon>
        <taxon>Dikarya</taxon>
        <taxon>Ascomycota</taxon>
        <taxon>Pezizomycotina</taxon>
        <taxon>Sordariomycetes</taxon>
        <taxon>Hypocreomycetidae</taxon>
        <taxon>Hypocreales</taxon>
        <taxon>Nectriaceae</taxon>
        <taxon>Fusarium</taxon>
        <taxon>Fusarium oxysporum species complex</taxon>
    </lineage>
</organism>
<dbReference type="EMBL" id="MABQ02000007">
    <property type="protein sequence ID" value="PCD31393.1"/>
    <property type="molecule type" value="Genomic_DNA"/>
</dbReference>
<dbReference type="InterPro" id="IPR015590">
    <property type="entry name" value="Aldehyde_DH_dom"/>
</dbReference>
<dbReference type="AlphaFoldDB" id="A0A2H3H0U1"/>
<evidence type="ECO:0000256" key="10">
    <source>
        <dbReference type="PROSITE-ProRule" id="PRU10007"/>
    </source>
</evidence>
<comment type="catalytic activity">
    <reaction evidence="7">
        <text>succinate semialdehyde + NADP(+) + H2O = succinate + NADPH + 2 H(+)</text>
        <dbReference type="Rhea" id="RHEA:13213"/>
        <dbReference type="ChEBI" id="CHEBI:15377"/>
        <dbReference type="ChEBI" id="CHEBI:15378"/>
        <dbReference type="ChEBI" id="CHEBI:30031"/>
        <dbReference type="ChEBI" id="CHEBI:57706"/>
        <dbReference type="ChEBI" id="CHEBI:57783"/>
        <dbReference type="ChEBI" id="CHEBI:58349"/>
        <dbReference type="EC" id="1.2.1.16"/>
    </reaction>
</comment>
<comment type="pathway">
    <text evidence="1">Amino-acid degradation; 4-aminobutanoate degradation.</text>
</comment>
<keyword evidence="5 11" id="KW-0560">Oxidoreductase</keyword>
<dbReference type="SUPFAM" id="SSF53720">
    <property type="entry name" value="ALDH-like"/>
    <property type="match status" value="1"/>
</dbReference>
<feature type="active site" evidence="10">
    <location>
        <position position="258"/>
    </location>
</feature>
<name>A0A2H3H0U1_FUSOX</name>
<dbReference type="CDD" id="cd07103">
    <property type="entry name" value="ALDH_F5_SSADH_GabD"/>
    <property type="match status" value="1"/>
</dbReference>
<evidence type="ECO:0000256" key="8">
    <source>
        <dbReference type="ARBA" id="ARBA00052698"/>
    </source>
</evidence>
<evidence type="ECO:0000256" key="4">
    <source>
        <dbReference type="ARBA" id="ARBA00019842"/>
    </source>
</evidence>
<dbReference type="PANTHER" id="PTHR43353">
    <property type="entry name" value="SUCCINATE-SEMIALDEHYDE DEHYDROGENASE, MITOCHONDRIAL"/>
    <property type="match status" value="1"/>
</dbReference>
<evidence type="ECO:0000256" key="3">
    <source>
        <dbReference type="ARBA" id="ARBA00013051"/>
    </source>
</evidence>
<evidence type="ECO:0000256" key="2">
    <source>
        <dbReference type="ARBA" id="ARBA00009986"/>
    </source>
</evidence>
<dbReference type="PANTHER" id="PTHR43353:SF5">
    <property type="entry name" value="SUCCINATE-SEMIALDEHYDE DEHYDROGENASE, MITOCHONDRIAL"/>
    <property type="match status" value="1"/>
</dbReference>
<evidence type="ECO:0000259" key="12">
    <source>
        <dbReference type="Pfam" id="PF00171"/>
    </source>
</evidence>
<dbReference type="InterPro" id="IPR050740">
    <property type="entry name" value="Aldehyde_DH_Superfamily"/>
</dbReference>
<dbReference type="PROSITE" id="PS00687">
    <property type="entry name" value="ALDEHYDE_DEHYDR_GLU"/>
    <property type="match status" value="1"/>
</dbReference>
<dbReference type="InterPro" id="IPR016161">
    <property type="entry name" value="Ald_DH/histidinol_DH"/>
</dbReference>
<evidence type="ECO:0000256" key="5">
    <source>
        <dbReference type="ARBA" id="ARBA00023002"/>
    </source>
</evidence>
<gene>
    <name evidence="13" type="ORF">AU210_011047</name>
</gene>
<evidence type="ECO:0000256" key="6">
    <source>
        <dbReference type="ARBA" id="ARBA00030806"/>
    </source>
</evidence>
<dbReference type="Gene3D" id="3.40.309.10">
    <property type="entry name" value="Aldehyde Dehydrogenase, Chain A, domain 2"/>
    <property type="match status" value="1"/>
</dbReference>
<evidence type="ECO:0000313" key="13">
    <source>
        <dbReference type="EMBL" id="PCD31393.1"/>
    </source>
</evidence>
<dbReference type="GO" id="GO:0009450">
    <property type="term" value="P:gamma-aminobutyric acid catabolic process"/>
    <property type="evidence" value="ECO:0007669"/>
    <property type="project" value="TreeGrafter"/>
</dbReference>
<proteinExistence type="inferred from homology"/>
<accession>A0A2H3H0U1</accession>
<feature type="domain" description="Aldehyde dehydrogenase" evidence="12">
    <location>
        <begin position="20"/>
        <end position="482"/>
    </location>
</feature>
<evidence type="ECO:0000313" key="14">
    <source>
        <dbReference type="Proteomes" id="UP000219602"/>
    </source>
</evidence>
<comment type="similarity">
    <text evidence="2 11">Belongs to the aldehyde dehydrogenase family.</text>
</comment>
<evidence type="ECO:0000256" key="9">
    <source>
        <dbReference type="ARBA" id="ARBA00067047"/>
    </source>
</evidence>
<dbReference type="PROSITE" id="PS00070">
    <property type="entry name" value="ALDEHYDE_DEHYDR_CYS"/>
    <property type="match status" value="1"/>
</dbReference>
<dbReference type="STRING" id="327505.A0A2H3H0U1"/>